<name>A0A6I2RFA0_FLAPL</name>
<evidence type="ECO:0000313" key="1">
    <source>
        <dbReference type="EMBL" id="MDB7932280.1"/>
    </source>
</evidence>
<evidence type="ECO:0000313" key="2">
    <source>
        <dbReference type="EMBL" id="MSB48518.1"/>
    </source>
</evidence>
<reference evidence="2 3" key="1">
    <citation type="journal article" date="2019" name="Nat. Med.">
        <title>A library of human gut bacterial isolates paired with longitudinal multiomics data enables mechanistic microbiome research.</title>
        <authorList>
            <person name="Poyet M."/>
            <person name="Groussin M."/>
            <person name="Gibbons S.M."/>
            <person name="Avila-Pacheco J."/>
            <person name="Jiang X."/>
            <person name="Kearney S.M."/>
            <person name="Perrotta A.R."/>
            <person name="Berdy B."/>
            <person name="Zhao S."/>
            <person name="Lieberman T.D."/>
            <person name="Swanson P.K."/>
            <person name="Smith M."/>
            <person name="Roesemann S."/>
            <person name="Alexander J.E."/>
            <person name="Rich S.A."/>
            <person name="Livny J."/>
            <person name="Vlamakis H."/>
            <person name="Clish C."/>
            <person name="Bullock K."/>
            <person name="Deik A."/>
            <person name="Scott J."/>
            <person name="Pierce K.A."/>
            <person name="Xavier R.J."/>
            <person name="Alm E.J."/>
        </authorList>
    </citation>
    <scope>NUCLEOTIDE SEQUENCE [LARGE SCALE GENOMIC DNA]</scope>
    <source>
        <strain evidence="2 3">BIOML-A5</strain>
    </source>
</reference>
<dbReference type="PANTHER" id="PTHR35866:SF1">
    <property type="entry name" value="YKGJ FAMILY CYSTEINE CLUSTER PROTEIN"/>
    <property type="match status" value="1"/>
</dbReference>
<reference evidence="1" key="2">
    <citation type="submission" date="2023-01" db="EMBL/GenBank/DDBJ databases">
        <title>Human gut microbiome strain richness.</title>
        <authorList>
            <person name="Chen-Liaw A."/>
        </authorList>
    </citation>
    <scope>NUCLEOTIDE SEQUENCE</scope>
    <source>
        <strain evidence="1">1001287st1_F4_1001285I_161205</strain>
    </source>
</reference>
<dbReference type="EMBL" id="WKPO01000008">
    <property type="protein sequence ID" value="MSB48518.1"/>
    <property type="molecule type" value="Genomic_DNA"/>
</dbReference>
<dbReference type="Proteomes" id="UP001211173">
    <property type="component" value="Unassembled WGS sequence"/>
</dbReference>
<dbReference type="InterPro" id="IPR005358">
    <property type="entry name" value="Puta_zinc/iron-chelating_dom"/>
</dbReference>
<dbReference type="PANTHER" id="PTHR35866">
    <property type="entry name" value="PUTATIVE-RELATED"/>
    <property type="match status" value="1"/>
</dbReference>
<accession>A0A6I2RFA0</accession>
<protein>
    <submittedName>
        <fullName evidence="2">YkgJ family cysteine cluster protein</fullName>
    </submittedName>
</protein>
<comment type="caution">
    <text evidence="2">The sequence shown here is derived from an EMBL/GenBank/DDBJ whole genome shotgun (WGS) entry which is preliminary data.</text>
</comment>
<sequence>MSDMIPLRSKDTVPFHCGRCAACCRNIKDTIMVEPIDAFRLARFFHGRSGYSQIRGVEGVYSWFTHISTLEGIFPIYLMNATGPEGACTFLENGRCSVYEARPRVCRLYPFTAFPGTRGRDFVFYQCMDGHAGHFSGGRAVVKDWMYENFTREDRASLTEVSDVIPRLGRLLKALSPAQRKRRYYQVLYYYYFHYDLEQPFLPQYRKNVETLCGELQSELSGSEELPCTC</sequence>
<dbReference type="AlphaFoldDB" id="A0A6I2RFA0"/>
<evidence type="ECO:0000313" key="3">
    <source>
        <dbReference type="Proteomes" id="UP000429811"/>
    </source>
</evidence>
<dbReference type="EMBL" id="JAQLWV010000004">
    <property type="protein sequence ID" value="MDB7932280.1"/>
    <property type="molecule type" value="Genomic_DNA"/>
</dbReference>
<dbReference type="RefSeq" id="WP_131971155.1">
    <property type="nucleotide sequence ID" value="NZ_BAABXT010000001.1"/>
</dbReference>
<proteinExistence type="predicted"/>
<organism evidence="2 3">
    <name type="scientific">Flavonifractor plautii</name>
    <name type="common">Fusobacterium plautii</name>
    <dbReference type="NCBI Taxonomy" id="292800"/>
    <lineage>
        <taxon>Bacteria</taxon>
        <taxon>Bacillati</taxon>
        <taxon>Bacillota</taxon>
        <taxon>Clostridia</taxon>
        <taxon>Eubacteriales</taxon>
        <taxon>Oscillospiraceae</taxon>
        <taxon>Flavonifractor</taxon>
    </lineage>
</organism>
<dbReference type="Proteomes" id="UP000429811">
    <property type="component" value="Unassembled WGS sequence"/>
</dbReference>
<dbReference type="Pfam" id="PF03692">
    <property type="entry name" value="CxxCxxCC"/>
    <property type="match status" value="1"/>
</dbReference>
<gene>
    <name evidence="2" type="ORF">GKE90_07355</name>
    <name evidence="1" type="ORF">PNE06_04255</name>
</gene>